<accession>A0A2D0JJV0</accession>
<dbReference type="GO" id="GO:0008610">
    <property type="term" value="P:lipid biosynthetic process"/>
    <property type="evidence" value="ECO:0007669"/>
    <property type="project" value="TreeGrafter"/>
</dbReference>
<comment type="similarity">
    <text evidence="1">Belongs to the thioesterase family.</text>
</comment>
<evidence type="ECO:0000259" key="2">
    <source>
        <dbReference type="Pfam" id="PF00975"/>
    </source>
</evidence>
<name>A0A2D0JJV0_9GAMM</name>
<evidence type="ECO:0000313" key="4">
    <source>
        <dbReference type="Proteomes" id="UP000221980"/>
    </source>
</evidence>
<dbReference type="InterPro" id="IPR001031">
    <property type="entry name" value="Thioesterase"/>
</dbReference>
<evidence type="ECO:0000256" key="1">
    <source>
        <dbReference type="ARBA" id="ARBA00007169"/>
    </source>
</evidence>
<comment type="caution">
    <text evidence="3">The sequence shown here is derived from an EMBL/GenBank/DDBJ whole genome shotgun (WGS) entry which is preliminary data.</text>
</comment>
<dbReference type="Pfam" id="PF00975">
    <property type="entry name" value="Thioesterase"/>
    <property type="match status" value="1"/>
</dbReference>
<dbReference type="AlphaFoldDB" id="A0A2D0JJV0"/>
<keyword evidence="4" id="KW-1185">Reference proteome</keyword>
<dbReference type="InterPro" id="IPR029058">
    <property type="entry name" value="AB_hydrolase_fold"/>
</dbReference>
<sequence>MMQKKKWISHFDDVKKIRLRIICFPFGGGGASSYRLWHELFDSDVEICPVHLPGRESRYGEEPCLDADILISDLLPELLPLLNCPSIFFGYSLGAALAYKTIVECSKIVRDNKILSLICCARTPPSKKIDNESLTHLSEKDFIEYILSLGGVSRTTFNDSEIRAMALKLLRSDFILSSSIIEPEDKMVNIPIYAIGGNADPSVSIEKLQGWKRCTSGEFKSFILPGGHFFMNENPIEFYGLLNDIVSFEKAKLS</sequence>
<dbReference type="SUPFAM" id="SSF53474">
    <property type="entry name" value="alpha/beta-Hydrolases"/>
    <property type="match status" value="1"/>
</dbReference>
<proteinExistence type="inferred from homology"/>
<dbReference type="InterPro" id="IPR012223">
    <property type="entry name" value="TEII"/>
</dbReference>
<dbReference type="Proteomes" id="UP000221980">
    <property type="component" value="Unassembled WGS sequence"/>
</dbReference>
<dbReference type="PANTHER" id="PTHR11487:SF0">
    <property type="entry name" value="S-ACYL FATTY ACID SYNTHASE THIOESTERASE, MEDIUM CHAIN"/>
    <property type="match status" value="1"/>
</dbReference>
<dbReference type="PANTHER" id="PTHR11487">
    <property type="entry name" value="THIOESTERASE"/>
    <property type="match status" value="1"/>
</dbReference>
<dbReference type="EMBL" id="NITZ01000039">
    <property type="protein sequence ID" value="PHM46534.1"/>
    <property type="molecule type" value="Genomic_DNA"/>
</dbReference>
<dbReference type="RefSeq" id="WP_099115911.1">
    <property type="nucleotide sequence ID" value="NZ_CAWNQI010000072.1"/>
</dbReference>
<evidence type="ECO:0000313" key="3">
    <source>
        <dbReference type="EMBL" id="PHM46534.1"/>
    </source>
</evidence>
<protein>
    <submittedName>
        <fullName evidence="3">Pyochelin biosynthetic protein PchC</fullName>
    </submittedName>
</protein>
<dbReference type="OrthoDB" id="8480037at2"/>
<dbReference type="Gene3D" id="3.40.50.1820">
    <property type="entry name" value="alpha/beta hydrolase"/>
    <property type="match status" value="1"/>
</dbReference>
<gene>
    <name evidence="3" type="ORF">Xmir_04153</name>
</gene>
<organism evidence="3 4">
    <name type="scientific">Xenorhabdus miraniensis</name>
    <dbReference type="NCBI Taxonomy" id="351674"/>
    <lineage>
        <taxon>Bacteria</taxon>
        <taxon>Pseudomonadati</taxon>
        <taxon>Pseudomonadota</taxon>
        <taxon>Gammaproteobacteria</taxon>
        <taxon>Enterobacterales</taxon>
        <taxon>Morganellaceae</taxon>
        <taxon>Xenorhabdus</taxon>
    </lineage>
</organism>
<feature type="domain" description="Thioesterase" evidence="2">
    <location>
        <begin position="20"/>
        <end position="235"/>
    </location>
</feature>
<reference evidence="3 4" key="1">
    <citation type="journal article" date="2017" name="Nat. Microbiol.">
        <title>Natural product diversity associated with the nematode symbionts Photorhabdus and Xenorhabdus.</title>
        <authorList>
            <person name="Tobias N.J."/>
            <person name="Wolff H."/>
            <person name="Djahanschiri B."/>
            <person name="Grundmann F."/>
            <person name="Kronenwerth M."/>
            <person name="Shi Y.M."/>
            <person name="Simonyi S."/>
            <person name="Grun P."/>
            <person name="Shapiro-Ilan D."/>
            <person name="Pidot S.J."/>
            <person name="Stinear T.P."/>
            <person name="Ebersberger I."/>
            <person name="Bode H.B."/>
        </authorList>
    </citation>
    <scope>NUCLEOTIDE SEQUENCE [LARGE SCALE GENOMIC DNA]</scope>
    <source>
        <strain evidence="3 4">DSM 17902</strain>
    </source>
</reference>